<dbReference type="STRING" id="32507.ENSNBRP00000025377"/>
<dbReference type="InterPro" id="IPR016186">
    <property type="entry name" value="C-type_lectin-like/link_sf"/>
</dbReference>
<dbReference type="Proteomes" id="UP000261580">
    <property type="component" value="Unassembled WGS sequence"/>
</dbReference>
<dbReference type="Pfam" id="PF00059">
    <property type="entry name" value="Lectin_C"/>
    <property type="match status" value="1"/>
</dbReference>
<dbReference type="PROSITE" id="PS50041">
    <property type="entry name" value="C_TYPE_LECTIN_2"/>
    <property type="match status" value="1"/>
</dbReference>
<organism evidence="2 3">
    <name type="scientific">Neolamprologus brichardi</name>
    <name type="common">Fairy cichlid</name>
    <name type="synonym">Lamprologus brichardi</name>
    <dbReference type="NCBI Taxonomy" id="32507"/>
    <lineage>
        <taxon>Eukaryota</taxon>
        <taxon>Metazoa</taxon>
        <taxon>Chordata</taxon>
        <taxon>Craniata</taxon>
        <taxon>Vertebrata</taxon>
        <taxon>Euteleostomi</taxon>
        <taxon>Actinopterygii</taxon>
        <taxon>Neopterygii</taxon>
        <taxon>Teleostei</taxon>
        <taxon>Neoteleostei</taxon>
        <taxon>Acanthomorphata</taxon>
        <taxon>Ovalentaria</taxon>
        <taxon>Cichlomorphae</taxon>
        <taxon>Cichliformes</taxon>
        <taxon>Cichlidae</taxon>
        <taxon>African cichlids</taxon>
        <taxon>Pseudocrenilabrinae</taxon>
        <taxon>Lamprologini</taxon>
        <taxon>Neolamprologus</taxon>
    </lineage>
</organism>
<reference evidence="2" key="2">
    <citation type="submission" date="2025-09" db="UniProtKB">
        <authorList>
            <consortium name="Ensembl"/>
        </authorList>
    </citation>
    <scope>IDENTIFICATION</scope>
</reference>
<dbReference type="Gene3D" id="3.10.100.10">
    <property type="entry name" value="Mannose-Binding Protein A, subunit A"/>
    <property type="match status" value="1"/>
</dbReference>
<reference evidence="2" key="1">
    <citation type="submission" date="2025-08" db="UniProtKB">
        <authorList>
            <consortium name="Ensembl"/>
        </authorList>
    </citation>
    <scope>IDENTIFICATION</scope>
</reference>
<protein>
    <recommendedName>
        <fullName evidence="1">C-type lectin domain-containing protein</fullName>
    </recommendedName>
</protein>
<dbReference type="Ensembl" id="ENSNBRT00000026039.1">
    <property type="protein sequence ID" value="ENSNBRP00000025377.1"/>
    <property type="gene ID" value="ENSNBRG00000019396.1"/>
</dbReference>
<dbReference type="InterPro" id="IPR016187">
    <property type="entry name" value="CTDL_fold"/>
</dbReference>
<proteinExistence type="predicted"/>
<dbReference type="SMART" id="SM00034">
    <property type="entry name" value="CLECT"/>
    <property type="match status" value="1"/>
</dbReference>
<dbReference type="CDD" id="cd00037">
    <property type="entry name" value="CLECT"/>
    <property type="match status" value="1"/>
</dbReference>
<accession>A0A3Q4I512</accession>
<dbReference type="AlphaFoldDB" id="A0A3Q4I512"/>
<feature type="domain" description="C-type lectin" evidence="1">
    <location>
        <begin position="31"/>
        <end position="148"/>
    </location>
</feature>
<sequence>MAGITKVLNQAPVFAQIFCCPSGSGKEHFFCYWPVVATKKKTWEEALEYCREHHNDLASVASETEMMLIQKELKKHNTTEHVWIGLRFLSRDWLWVDGQEMGYEAWGDGGKPLCPHPEMKCAALQVTGGTEGVWEAHDCVERLNFICY</sequence>
<dbReference type="PANTHER" id="PTHR45784">
    <property type="entry name" value="C-TYPE LECTIN DOMAIN FAMILY 20 MEMBER A-RELATED"/>
    <property type="match status" value="1"/>
</dbReference>
<evidence type="ECO:0000313" key="2">
    <source>
        <dbReference type="Ensembl" id="ENSNBRP00000025377.1"/>
    </source>
</evidence>
<dbReference type="SUPFAM" id="SSF56436">
    <property type="entry name" value="C-type lectin-like"/>
    <property type="match status" value="1"/>
</dbReference>
<name>A0A3Q4I512_NEOBR</name>
<keyword evidence="3" id="KW-1185">Reference proteome</keyword>
<dbReference type="GeneTree" id="ENSGT00940000176837"/>
<dbReference type="InterPro" id="IPR001304">
    <property type="entry name" value="C-type_lectin-like"/>
</dbReference>
<evidence type="ECO:0000259" key="1">
    <source>
        <dbReference type="PROSITE" id="PS50041"/>
    </source>
</evidence>
<evidence type="ECO:0000313" key="3">
    <source>
        <dbReference type="Proteomes" id="UP000261580"/>
    </source>
</evidence>
<dbReference type="OMA" id="HFSCYSA"/>
<dbReference type="PANTHER" id="PTHR45784:SF8">
    <property type="entry name" value="C-TYPE MANNOSE RECEPTOR 2-RELATED"/>
    <property type="match status" value="1"/>
</dbReference>